<accession>A0A834WM61</accession>
<evidence type="ECO:0000313" key="2">
    <source>
        <dbReference type="EMBL" id="KAF7828485.1"/>
    </source>
</evidence>
<organism evidence="2 3">
    <name type="scientific">Senna tora</name>
    <dbReference type="NCBI Taxonomy" id="362788"/>
    <lineage>
        <taxon>Eukaryota</taxon>
        <taxon>Viridiplantae</taxon>
        <taxon>Streptophyta</taxon>
        <taxon>Embryophyta</taxon>
        <taxon>Tracheophyta</taxon>
        <taxon>Spermatophyta</taxon>
        <taxon>Magnoliopsida</taxon>
        <taxon>eudicotyledons</taxon>
        <taxon>Gunneridae</taxon>
        <taxon>Pentapetalae</taxon>
        <taxon>rosids</taxon>
        <taxon>fabids</taxon>
        <taxon>Fabales</taxon>
        <taxon>Fabaceae</taxon>
        <taxon>Caesalpinioideae</taxon>
        <taxon>Cassia clade</taxon>
        <taxon>Senna</taxon>
    </lineage>
</organism>
<reference evidence="2" key="1">
    <citation type="submission" date="2020-09" db="EMBL/GenBank/DDBJ databases">
        <title>Genome-Enabled Discovery of Anthraquinone Biosynthesis in Senna tora.</title>
        <authorList>
            <person name="Kang S.-H."/>
            <person name="Pandey R.P."/>
            <person name="Lee C.-M."/>
            <person name="Sim J.-S."/>
            <person name="Jeong J.-T."/>
            <person name="Choi B.-S."/>
            <person name="Jung M."/>
            <person name="Ginzburg D."/>
            <person name="Zhao K."/>
            <person name="Won S.Y."/>
            <person name="Oh T.-J."/>
            <person name="Yu Y."/>
            <person name="Kim N.-H."/>
            <person name="Lee O.R."/>
            <person name="Lee T.-H."/>
            <person name="Bashyal P."/>
            <person name="Kim T.-S."/>
            <person name="Lee W.-H."/>
            <person name="Kawkins C."/>
            <person name="Kim C.-K."/>
            <person name="Kim J.S."/>
            <person name="Ahn B.O."/>
            <person name="Rhee S.Y."/>
            <person name="Sohng J.K."/>
        </authorList>
    </citation>
    <scope>NUCLEOTIDE SEQUENCE</scope>
    <source>
        <tissue evidence="2">Leaf</tissue>
    </source>
</reference>
<dbReference type="OrthoDB" id="1695119at2759"/>
<sequence length="160" mass="18563">MPTQQVICRRGKTVVVRVYVEKPRKKSVPSNHHHHHHYRIHRTFRGEVVNDHGTAKKGYDRRAELLMYMQFLRNSARSTPLLSNQLSNNFNGKPTTRVVPSQKKPKYEGKHACFGNWELLIPSCLRSYTSMSDKPEEKKKKKQMHGGLSVNRITNVMGKN</sequence>
<name>A0A834WM61_9FABA</name>
<evidence type="ECO:0000256" key="1">
    <source>
        <dbReference type="SAM" id="MobiDB-lite"/>
    </source>
</evidence>
<protein>
    <submittedName>
        <fullName evidence="2">Myotubularin-related protein</fullName>
    </submittedName>
</protein>
<feature type="region of interest" description="Disordered" evidence="1">
    <location>
        <begin position="132"/>
        <end position="160"/>
    </location>
</feature>
<dbReference type="AlphaFoldDB" id="A0A834WM61"/>
<dbReference type="Proteomes" id="UP000634136">
    <property type="component" value="Unassembled WGS sequence"/>
</dbReference>
<comment type="caution">
    <text evidence="2">The sequence shown here is derived from an EMBL/GenBank/DDBJ whole genome shotgun (WGS) entry which is preliminary data.</text>
</comment>
<gene>
    <name evidence="2" type="ORF">G2W53_019649</name>
</gene>
<keyword evidence="3" id="KW-1185">Reference proteome</keyword>
<proteinExistence type="predicted"/>
<evidence type="ECO:0000313" key="3">
    <source>
        <dbReference type="Proteomes" id="UP000634136"/>
    </source>
</evidence>
<dbReference type="EMBL" id="JAAIUW010000006">
    <property type="protein sequence ID" value="KAF7828485.1"/>
    <property type="molecule type" value="Genomic_DNA"/>
</dbReference>